<accession>A0A956N8R2</accession>
<feature type="domain" description="Sigma-54 factor interaction" evidence="5">
    <location>
        <begin position="154"/>
        <end position="384"/>
    </location>
</feature>
<dbReference type="PROSITE" id="PS00675">
    <property type="entry name" value="SIGMA54_INTERACT_1"/>
    <property type="match status" value="1"/>
</dbReference>
<keyword evidence="3" id="KW-0805">Transcription regulation</keyword>
<dbReference type="GO" id="GO:0006355">
    <property type="term" value="P:regulation of DNA-templated transcription"/>
    <property type="evidence" value="ECO:0007669"/>
    <property type="project" value="InterPro"/>
</dbReference>
<dbReference type="EMBL" id="JAGQHS010000007">
    <property type="protein sequence ID" value="MCA9754689.1"/>
    <property type="molecule type" value="Genomic_DNA"/>
</dbReference>
<dbReference type="FunFam" id="3.40.50.300:FF:000006">
    <property type="entry name" value="DNA-binding transcriptional regulator NtrC"/>
    <property type="match status" value="1"/>
</dbReference>
<dbReference type="Proteomes" id="UP000739538">
    <property type="component" value="Unassembled WGS sequence"/>
</dbReference>
<dbReference type="InterPro" id="IPR058031">
    <property type="entry name" value="AAA_lid_NorR"/>
</dbReference>
<evidence type="ECO:0000256" key="1">
    <source>
        <dbReference type="ARBA" id="ARBA00022741"/>
    </source>
</evidence>
<dbReference type="AlphaFoldDB" id="A0A956N8R2"/>
<evidence type="ECO:0000256" key="3">
    <source>
        <dbReference type="ARBA" id="ARBA00023015"/>
    </source>
</evidence>
<organism evidence="6 7">
    <name type="scientific">Eiseniibacteriota bacterium</name>
    <dbReference type="NCBI Taxonomy" id="2212470"/>
    <lineage>
        <taxon>Bacteria</taxon>
        <taxon>Candidatus Eiseniibacteriota</taxon>
    </lineage>
</organism>
<reference evidence="6" key="1">
    <citation type="submission" date="2020-04" db="EMBL/GenBank/DDBJ databases">
        <authorList>
            <person name="Zhang T."/>
        </authorList>
    </citation>
    <scope>NUCLEOTIDE SEQUENCE</scope>
    <source>
        <strain evidence="6">HKST-UBA02</strain>
    </source>
</reference>
<proteinExistence type="predicted"/>
<dbReference type="Pfam" id="PF02954">
    <property type="entry name" value="HTH_8"/>
    <property type="match status" value="1"/>
</dbReference>
<dbReference type="GO" id="GO:0043565">
    <property type="term" value="F:sequence-specific DNA binding"/>
    <property type="evidence" value="ECO:0007669"/>
    <property type="project" value="InterPro"/>
</dbReference>
<reference evidence="6" key="2">
    <citation type="journal article" date="2021" name="Microbiome">
        <title>Successional dynamics and alternative stable states in a saline activated sludge microbial community over 9 years.</title>
        <authorList>
            <person name="Wang Y."/>
            <person name="Ye J."/>
            <person name="Ju F."/>
            <person name="Liu L."/>
            <person name="Boyd J.A."/>
            <person name="Deng Y."/>
            <person name="Parks D.H."/>
            <person name="Jiang X."/>
            <person name="Yin X."/>
            <person name="Woodcroft B.J."/>
            <person name="Tyson G.W."/>
            <person name="Hugenholtz P."/>
            <person name="Polz M.F."/>
            <person name="Zhang T."/>
        </authorList>
    </citation>
    <scope>NUCLEOTIDE SEQUENCE</scope>
    <source>
        <strain evidence="6">HKST-UBA02</strain>
    </source>
</reference>
<evidence type="ECO:0000313" key="7">
    <source>
        <dbReference type="Proteomes" id="UP000739538"/>
    </source>
</evidence>
<dbReference type="InterPro" id="IPR025944">
    <property type="entry name" value="Sigma_54_int_dom_CS"/>
</dbReference>
<dbReference type="Pfam" id="PF00158">
    <property type="entry name" value="Sigma54_activat"/>
    <property type="match status" value="1"/>
</dbReference>
<protein>
    <submittedName>
        <fullName evidence="6">Sigma 54-interacting transcriptional regulator</fullName>
    </submittedName>
</protein>
<name>A0A956N8R2_UNCEI</name>
<dbReference type="InterPro" id="IPR003593">
    <property type="entry name" value="AAA+_ATPase"/>
</dbReference>
<dbReference type="InterPro" id="IPR002078">
    <property type="entry name" value="Sigma_54_int"/>
</dbReference>
<dbReference type="Gene3D" id="1.10.10.60">
    <property type="entry name" value="Homeodomain-like"/>
    <property type="match status" value="1"/>
</dbReference>
<gene>
    <name evidence="6" type="ORF">KDA27_02720</name>
</gene>
<dbReference type="SMART" id="SM00382">
    <property type="entry name" value="AAA"/>
    <property type="match status" value="1"/>
</dbReference>
<evidence type="ECO:0000259" key="5">
    <source>
        <dbReference type="PROSITE" id="PS50045"/>
    </source>
</evidence>
<dbReference type="PRINTS" id="PR01590">
    <property type="entry name" value="HTHFIS"/>
</dbReference>
<keyword evidence="2" id="KW-0067">ATP-binding</keyword>
<dbReference type="Gene3D" id="1.10.8.60">
    <property type="match status" value="1"/>
</dbReference>
<dbReference type="Gene3D" id="3.40.50.300">
    <property type="entry name" value="P-loop containing nucleotide triphosphate hydrolases"/>
    <property type="match status" value="1"/>
</dbReference>
<dbReference type="SUPFAM" id="SSF52540">
    <property type="entry name" value="P-loop containing nucleoside triphosphate hydrolases"/>
    <property type="match status" value="1"/>
</dbReference>
<dbReference type="InterPro" id="IPR002197">
    <property type="entry name" value="HTH_Fis"/>
</dbReference>
<dbReference type="InterPro" id="IPR009057">
    <property type="entry name" value="Homeodomain-like_sf"/>
</dbReference>
<dbReference type="PANTHER" id="PTHR32071">
    <property type="entry name" value="TRANSCRIPTIONAL REGULATORY PROTEIN"/>
    <property type="match status" value="1"/>
</dbReference>
<comment type="caution">
    <text evidence="6">The sequence shown here is derived from an EMBL/GenBank/DDBJ whole genome shotgun (WGS) entry which is preliminary data.</text>
</comment>
<evidence type="ECO:0000256" key="2">
    <source>
        <dbReference type="ARBA" id="ARBA00022840"/>
    </source>
</evidence>
<keyword evidence="4" id="KW-0804">Transcription</keyword>
<dbReference type="InterPro" id="IPR025662">
    <property type="entry name" value="Sigma_54_int_dom_ATP-bd_1"/>
</dbReference>
<keyword evidence="1" id="KW-0547">Nucleotide-binding</keyword>
<evidence type="ECO:0000256" key="4">
    <source>
        <dbReference type="ARBA" id="ARBA00023163"/>
    </source>
</evidence>
<dbReference type="SUPFAM" id="SSF46689">
    <property type="entry name" value="Homeodomain-like"/>
    <property type="match status" value="1"/>
</dbReference>
<evidence type="ECO:0000313" key="6">
    <source>
        <dbReference type="EMBL" id="MCA9754689.1"/>
    </source>
</evidence>
<dbReference type="PROSITE" id="PS00688">
    <property type="entry name" value="SIGMA54_INTERACT_3"/>
    <property type="match status" value="1"/>
</dbReference>
<sequence>MTTNKKTQKKKPAEVSVLVSGNDPELSGWVESGLSGLAHATVHYEYLPDAQSTTFSRDFDPDLAVIDEEVAADFAARLGRFKERYPRCQVFLLASDTSTLTPQQLRPVAIRHWFFRPFAADELQRVLGAAGHSLQAQWREQHRHERGLTGFDALVGDHPRLREALDMAHKVAESPQTSVLILGETGTGKGLLARAIHAESPRAGGPYQEINCGAIPGELMESELFGHVQGAFTSAVSEKPGLLELADRGTAFLDEVGELALPLQAKILKFLDDGSFRRVQGTESLRVDVRMIAATNRNLESEVKEGRFRLDLFHRLNVITIALPPLRDRVEDIPALAEHYLDRISYRIRGRKLHWSSDALAALLQYAWPGNVRELINLTERMVLITPDADTISADDLPRAFSAPQSLFRPDPETGEIRVDLPPDGIPLKAVEKALLEAALEKTDGNVTEAARLLKMSRGSLRYRLEKLGLRDKASRRRGRPMRRRRRAA</sequence>
<dbReference type="InterPro" id="IPR027417">
    <property type="entry name" value="P-loop_NTPase"/>
</dbReference>
<dbReference type="CDD" id="cd00009">
    <property type="entry name" value="AAA"/>
    <property type="match status" value="1"/>
</dbReference>
<dbReference type="PROSITE" id="PS50045">
    <property type="entry name" value="SIGMA54_INTERACT_4"/>
    <property type="match status" value="1"/>
</dbReference>
<dbReference type="GO" id="GO:0005524">
    <property type="term" value="F:ATP binding"/>
    <property type="evidence" value="ECO:0007669"/>
    <property type="project" value="UniProtKB-KW"/>
</dbReference>
<dbReference type="Pfam" id="PF25601">
    <property type="entry name" value="AAA_lid_14"/>
    <property type="match status" value="1"/>
</dbReference>